<feature type="region of interest" description="Disordered" evidence="1">
    <location>
        <begin position="926"/>
        <end position="957"/>
    </location>
</feature>
<feature type="compositionally biased region" description="Polar residues" evidence="1">
    <location>
        <begin position="934"/>
        <end position="945"/>
    </location>
</feature>
<feature type="compositionally biased region" description="Low complexity" evidence="1">
    <location>
        <begin position="29"/>
        <end position="61"/>
    </location>
</feature>
<evidence type="ECO:0000313" key="3">
    <source>
        <dbReference type="Proteomes" id="UP000077684"/>
    </source>
</evidence>
<feature type="region of interest" description="Disordered" evidence="1">
    <location>
        <begin position="467"/>
        <end position="492"/>
    </location>
</feature>
<feature type="compositionally biased region" description="Low complexity" evidence="1">
    <location>
        <begin position="371"/>
        <end position="391"/>
    </location>
</feature>
<keyword evidence="3" id="KW-1185">Reference proteome</keyword>
<feature type="compositionally biased region" description="Low complexity" evidence="1">
    <location>
        <begin position="283"/>
        <end position="297"/>
    </location>
</feature>
<protein>
    <submittedName>
        <fullName evidence="2">Uncharacterized protein</fullName>
    </submittedName>
</protein>
<feature type="region of interest" description="Disordered" evidence="1">
    <location>
        <begin position="29"/>
        <end position="111"/>
    </location>
</feature>
<feature type="region of interest" description="Disordered" evidence="1">
    <location>
        <begin position="1102"/>
        <end position="1170"/>
    </location>
</feature>
<feature type="compositionally biased region" description="Polar residues" evidence="1">
    <location>
        <begin position="357"/>
        <end position="369"/>
    </location>
</feature>
<feature type="compositionally biased region" description="Polar residues" evidence="1">
    <location>
        <begin position="640"/>
        <end position="652"/>
    </location>
</feature>
<reference evidence="2" key="1">
    <citation type="submission" date="2016-04" db="EMBL/GenBank/DDBJ databases">
        <authorList>
            <person name="Nguyen H.D."/>
            <person name="Samba Siva P."/>
            <person name="Cullis J."/>
            <person name="Levesque C.A."/>
            <person name="Hambleton S."/>
        </authorList>
    </citation>
    <scope>NUCLEOTIDE SEQUENCE</scope>
    <source>
        <strain evidence="2">DAOMC 236426</strain>
    </source>
</reference>
<reference evidence="2" key="2">
    <citation type="journal article" date="2019" name="IMA Fungus">
        <title>Genome sequencing and comparison of five Tilletia species to identify candidate genes for the detection of regulated species infecting wheat.</title>
        <authorList>
            <person name="Nguyen H.D.T."/>
            <person name="Sultana T."/>
            <person name="Kesanakurti P."/>
            <person name="Hambleton S."/>
        </authorList>
    </citation>
    <scope>NUCLEOTIDE SEQUENCE</scope>
    <source>
        <strain evidence="2">DAOMC 236426</strain>
    </source>
</reference>
<accession>A0A8X7N0E5</accession>
<feature type="compositionally biased region" description="Basic and acidic residues" evidence="1">
    <location>
        <begin position="263"/>
        <end position="274"/>
    </location>
</feature>
<comment type="caution">
    <text evidence="2">The sequence shown here is derived from an EMBL/GenBank/DDBJ whole genome shotgun (WGS) entry which is preliminary data.</text>
</comment>
<dbReference type="EMBL" id="LWDE02000058">
    <property type="protein sequence ID" value="KAE8254265.1"/>
    <property type="molecule type" value="Genomic_DNA"/>
</dbReference>
<feature type="region of interest" description="Disordered" evidence="1">
    <location>
        <begin position="863"/>
        <end position="891"/>
    </location>
</feature>
<feature type="region of interest" description="Disordered" evidence="1">
    <location>
        <begin position="636"/>
        <end position="708"/>
    </location>
</feature>
<proteinExistence type="predicted"/>
<feature type="compositionally biased region" description="Low complexity" evidence="1">
    <location>
        <begin position="946"/>
        <end position="957"/>
    </location>
</feature>
<feature type="region of interest" description="Disordered" evidence="1">
    <location>
        <begin position="972"/>
        <end position="1026"/>
    </location>
</feature>
<feature type="region of interest" description="Disordered" evidence="1">
    <location>
        <begin position="1193"/>
        <end position="1224"/>
    </location>
</feature>
<feature type="compositionally biased region" description="Low complexity" evidence="1">
    <location>
        <begin position="803"/>
        <end position="818"/>
    </location>
</feature>
<feature type="region of interest" description="Disordered" evidence="1">
    <location>
        <begin position="240"/>
        <end position="438"/>
    </location>
</feature>
<gene>
    <name evidence="2" type="ORF">A4X06_0g973</name>
</gene>
<feature type="compositionally biased region" description="Polar residues" evidence="1">
    <location>
        <begin position="699"/>
        <end position="708"/>
    </location>
</feature>
<feature type="region of interest" description="Disordered" evidence="1">
    <location>
        <begin position="553"/>
        <end position="606"/>
    </location>
</feature>
<feature type="region of interest" description="Disordered" evidence="1">
    <location>
        <begin position="803"/>
        <end position="822"/>
    </location>
</feature>
<feature type="compositionally biased region" description="Basic and acidic residues" evidence="1">
    <location>
        <begin position="1102"/>
        <end position="1115"/>
    </location>
</feature>
<feature type="compositionally biased region" description="Low complexity" evidence="1">
    <location>
        <begin position="467"/>
        <end position="487"/>
    </location>
</feature>
<feature type="compositionally biased region" description="Low complexity" evidence="1">
    <location>
        <begin position="90"/>
        <end position="104"/>
    </location>
</feature>
<dbReference type="Proteomes" id="UP000077684">
    <property type="component" value="Unassembled WGS sequence"/>
</dbReference>
<evidence type="ECO:0000256" key="1">
    <source>
        <dbReference type="SAM" id="MobiDB-lite"/>
    </source>
</evidence>
<feature type="compositionally biased region" description="Polar residues" evidence="1">
    <location>
        <begin position="972"/>
        <end position="982"/>
    </location>
</feature>
<organism evidence="2 3">
    <name type="scientific">Tilletia controversa</name>
    <name type="common">dwarf bunt fungus</name>
    <dbReference type="NCBI Taxonomy" id="13291"/>
    <lineage>
        <taxon>Eukaryota</taxon>
        <taxon>Fungi</taxon>
        <taxon>Dikarya</taxon>
        <taxon>Basidiomycota</taxon>
        <taxon>Ustilaginomycotina</taxon>
        <taxon>Exobasidiomycetes</taxon>
        <taxon>Tilletiales</taxon>
        <taxon>Tilletiaceae</taxon>
        <taxon>Tilletia</taxon>
    </lineage>
</organism>
<evidence type="ECO:0000313" key="2">
    <source>
        <dbReference type="EMBL" id="KAE8254265.1"/>
    </source>
</evidence>
<sequence length="1317" mass="139598">MTALVRDTDGTLHDGRFYDSLKALQDQIASTPSPFASTFSSHTLPRSRPSPGSDGDSSDSGRQLRTRTRSGRALLRPSPPSFDSDDDGSDSSSSTSHDGKGTTSRKPPRGHIEAENLRNDACEPRSFLAGQSLANLTDEEMIEELRCSQAQLEPRSVHGTDDQQTGRMTAQRPHATSTHHRLLRAHSLSDNTPLSSPTAFADLGRYQRLTPSQQSHAPSGLTSQPISSSISMPFKAERLADNYDGDDGDDGFAYAQTKLPPRRSPEEPVRELCRLRWSKGSRDNPVSSPSLSSTGSPALCPGDQESPSISPSFQYMPLPPSSAPPIVTQTKTGLNLSRPPSRAASSCSSNVDATPKAPQSSTFSQSSPKDLSMARSLRSRSQSQSQTHLQSFPSSSSIRARAFPFGRNQPEQRARDSSTSTMARGPTSAKDSPKSDASLNDEWASSFTSFVDLQNSARARLRAAMVSASSSPSTGASGAPSSRSSIAETGRDDMPARVRSASVGNHHITSVTGSHSPVNLNLALGSGPNAPLPGFGGRWFDEEARRLISHSSSAITSISRQTGGAKASPSPSQSPRLSELILGSLRPGSRTHSPLPAQEPSLAGSPILKARGVVQSQTGTSPRSQPVKLLSRSLAVGRSETGQRASLTNVRGTSVGAGEQSGSESPAAEELSSVFTRPDQDVGPLTSVPQKPMGRANSPGPSATQSRSLRYRTSLQLSLPQPGLPSFPGAVAYQPADALGLVLGGDGFSGQPGYMPSVLPPIPPTPAALVEDEDGQGAMGSEPQAGESGLALGLSLATSDNTGFSASSPPYQASAPGALDESYFPPLPQPLPGPSSFTPPVPLRAASVSLSRVFRRRVLSDAANTPTDTASPTFSAQGTPSDGFSCSSGGNSSDVAVHTGHFDGVMESPMQMGNLKRILTRTKRSFTTGTSTTIASNGMMTPVSTPRSAGTTSSSLSLPSTVLFSPIPLATPVQTDSASGTWETKRKDRARNRPRDSLELKRKGSVRSAHDGVSSSKHRGMLSEDGRPWMFGSGLVQNAEGAQDGQSSATSLPLALPYPLARTTSPLNLLGAPSTHPDTDSEGACEWMSSPVLGLHLEREHGEALQGKERQKGAADKTGGSDNESSRARLWKKIGLGRPSARSFSMSRTESKDWTVGSKSLSGDEDERFRTPTAPVSLGQAQQHQWPLTRKGYERGSLRGDGYPQEETMEEVDEERLDGHSRNLGDVGRRSRAFSCPRRNLTMPATSIYKHDEAEASSLDQAEHDLRKVCSTGATSPVSASQSPSHDLISASKRQMQNVGLRIRFGVLRAKRRWEEA</sequence>
<feature type="compositionally biased region" description="Basic and acidic residues" evidence="1">
    <location>
        <begin position="983"/>
        <end position="1002"/>
    </location>
</feature>
<name>A0A8X7N0E5_9BASI</name>
<feature type="compositionally biased region" description="Low complexity" evidence="1">
    <location>
        <begin position="337"/>
        <end position="349"/>
    </location>
</feature>
<feature type="compositionally biased region" description="Acidic residues" evidence="1">
    <location>
        <begin position="1207"/>
        <end position="1216"/>
    </location>
</feature>